<dbReference type="Pfam" id="PF10985">
    <property type="entry name" value="DUF2805"/>
    <property type="match status" value="1"/>
</dbReference>
<comment type="caution">
    <text evidence="1">The sequence shown here is derived from an EMBL/GenBank/DDBJ whole genome shotgun (WGS) entry which is preliminary data.</text>
</comment>
<protein>
    <submittedName>
        <fullName evidence="1">TIGR03643 family protein</fullName>
    </submittedName>
</protein>
<evidence type="ECO:0000313" key="1">
    <source>
        <dbReference type="EMBL" id="RCJ39998.1"/>
    </source>
</evidence>
<dbReference type="EMBL" id="LXQE01000085">
    <property type="protein sequence ID" value="RCJ39998.1"/>
    <property type="molecule type" value="Genomic_DNA"/>
</dbReference>
<sequence>MKLPNLDSETIDRIIEMAWEDRTSFDAIEAQFGLLEKQVIALMRREMKESSFKMWRERVTKRNTKHLSQREFIAGRFKSHNQKT</sequence>
<gene>
    <name evidence="1" type="ORF">A6769_05440</name>
</gene>
<accession>A0A367RTW1</accession>
<reference evidence="1 2" key="1">
    <citation type="submission" date="2016-04" db="EMBL/GenBank/DDBJ databases">
        <authorList>
            <person name="Evans L.H."/>
            <person name="Alamgir A."/>
            <person name="Owens N."/>
            <person name="Weber N.D."/>
            <person name="Virtaneva K."/>
            <person name="Barbian K."/>
            <person name="Babar A."/>
            <person name="Rosenke K."/>
        </authorList>
    </citation>
    <scope>NUCLEOTIDE SEQUENCE [LARGE SCALE GENOMIC DNA]</scope>
    <source>
        <strain evidence="1">NIES-2108</strain>
    </source>
</reference>
<dbReference type="NCBIfam" id="TIGR03643">
    <property type="entry name" value="TIGR03643 family protein"/>
    <property type="match status" value="1"/>
</dbReference>
<evidence type="ECO:0000313" key="2">
    <source>
        <dbReference type="Proteomes" id="UP000252085"/>
    </source>
</evidence>
<name>A0A367RTW1_NOSPU</name>
<dbReference type="Proteomes" id="UP000252085">
    <property type="component" value="Unassembled WGS sequence"/>
</dbReference>
<dbReference type="AlphaFoldDB" id="A0A367RTW1"/>
<proteinExistence type="predicted"/>
<organism evidence="1 2">
    <name type="scientific">Nostoc punctiforme NIES-2108</name>
    <dbReference type="NCBI Taxonomy" id="1356359"/>
    <lineage>
        <taxon>Bacteria</taxon>
        <taxon>Bacillati</taxon>
        <taxon>Cyanobacteriota</taxon>
        <taxon>Cyanophyceae</taxon>
        <taxon>Nostocales</taxon>
        <taxon>Nostocaceae</taxon>
        <taxon>Nostoc</taxon>
    </lineage>
</organism>
<dbReference type="InterPro" id="IPR019882">
    <property type="entry name" value="CHP03643"/>
</dbReference>